<reference evidence="1 2" key="1">
    <citation type="submission" date="2015-11" db="EMBL/GenBank/DDBJ databases">
        <title>The limits of bacterial species coexistence and the symbiotic plasmid transference in sympatric Rhizobium populations.</title>
        <authorList>
            <person name="Perez-Carrascal O.M."/>
            <person name="VanInsberghe D."/>
            <person name="Juarez S."/>
            <person name="Polz M.F."/>
            <person name="Vinuesa P."/>
            <person name="Gonzalez V."/>
        </authorList>
    </citation>
    <scope>NUCLEOTIDE SEQUENCE [LARGE SCALE GENOMIC DNA]</scope>
    <source>
        <strain evidence="1 2">N771</strain>
        <plasmid evidence="1 2">pRphaN671d</plasmid>
    </source>
</reference>
<sequence length="107" mass="12734">MEDGYVKPKEREHTMKRLAQRRKSWPERAWKTSSKGNPYINTEGFNLTIFPREQGFAVSVLRRATERKQVGNKDFPTQLEAKNAALMALLWAKTYREWRDERYADVR</sequence>
<geneLocation type="plasmid" evidence="1 2">
    <name>pRphaN671d</name>
</geneLocation>
<evidence type="ECO:0000313" key="2">
    <source>
        <dbReference type="Proteomes" id="UP000078551"/>
    </source>
</evidence>
<keyword evidence="2" id="KW-1185">Reference proteome</keyword>
<evidence type="ECO:0000313" key="1">
    <source>
        <dbReference type="EMBL" id="ANL87872.1"/>
    </source>
</evidence>
<protein>
    <submittedName>
        <fullName evidence="1">Uncharacterized protein</fullName>
    </submittedName>
</protein>
<dbReference type="RefSeq" id="WP_064832772.1">
    <property type="nucleotide sequence ID" value="NZ_CP013572.1"/>
</dbReference>
<proteinExistence type="predicted"/>
<dbReference type="EMBL" id="CP013572">
    <property type="protein sequence ID" value="ANL87872.1"/>
    <property type="molecule type" value="Genomic_DNA"/>
</dbReference>
<gene>
    <name evidence="1" type="ORF">AMC81_PD00015</name>
</gene>
<keyword evidence="1" id="KW-0614">Plasmid</keyword>
<name>A0ABM6CHU7_9HYPH</name>
<organism evidence="1 2">
    <name type="scientific">Rhizobium phaseoli</name>
    <dbReference type="NCBI Taxonomy" id="396"/>
    <lineage>
        <taxon>Bacteria</taxon>
        <taxon>Pseudomonadati</taxon>
        <taxon>Pseudomonadota</taxon>
        <taxon>Alphaproteobacteria</taxon>
        <taxon>Hyphomicrobiales</taxon>
        <taxon>Rhizobiaceae</taxon>
        <taxon>Rhizobium/Agrobacterium group</taxon>
        <taxon>Rhizobium</taxon>
    </lineage>
</organism>
<accession>A0ABM6CHU7</accession>
<dbReference type="Proteomes" id="UP000078551">
    <property type="component" value="Plasmid pRphaN671d"/>
</dbReference>